<sequence length="191" mass="21486">MVVYKVTLKLSKLSEPCIRRSSNPEDAARIAWNLLVDNGCTSGILSYHSGWVLRAWDSMVGEYETDPIVEHMVRGSPGTHPDDVEFKQSVVEKLTRDANNPRSAAIFARVNMPHTPEPEETHMIFEMTRGKDKLRVEPTEEELSVTQEFAPVLEEVVKKASNADELQELAGLLKDTLAGIERLKKKRSLQS</sequence>
<evidence type="ECO:0000313" key="2">
    <source>
        <dbReference type="Proteomes" id="UP000266841"/>
    </source>
</evidence>
<evidence type="ECO:0000313" key="1">
    <source>
        <dbReference type="EMBL" id="EJK58408.1"/>
    </source>
</evidence>
<dbReference type="AlphaFoldDB" id="K0RX98"/>
<comment type="caution">
    <text evidence="1">The sequence shown here is derived from an EMBL/GenBank/DDBJ whole genome shotgun (WGS) entry which is preliminary data.</text>
</comment>
<dbReference type="Proteomes" id="UP000266841">
    <property type="component" value="Unassembled WGS sequence"/>
</dbReference>
<name>K0RX98_THAOC</name>
<organism evidence="1 2">
    <name type="scientific">Thalassiosira oceanica</name>
    <name type="common">Marine diatom</name>
    <dbReference type="NCBI Taxonomy" id="159749"/>
    <lineage>
        <taxon>Eukaryota</taxon>
        <taxon>Sar</taxon>
        <taxon>Stramenopiles</taxon>
        <taxon>Ochrophyta</taxon>
        <taxon>Bacillariophyta</taxon>
        <taxon>Coscinodiscophyceae</taxon>
        <taxon>Thalassiosirophycidae</taxon>
        <taxon>Thalassiosirales</taxon>
        <taxon>Thalassiosiraceae</taxon>
        <taxon>Thalassiosira</taxon>
    </lineage>
</organism>
<proteinExistence type="predicted"/>
<dbReference type="EMBL" id="AGNL01025253">
    <property type="protein sequence ID" value="EJK58408.1"/>
    <property type="molecule type" value="Genomic_DNA"/>
</dbReference>
<protein>
    <submittedName>
        <fullName evidence="1">Uncharacterized protein</fullName>
    </submittedName>
</protein>
<reference evidence="1 2" key="1">
    <citation type="journal article" date="2012" name="Genome Biol.">
        <title>Genome and low-iron response of an oceanic diatom adapted to chronic iron limitation.</title>
        <authorList>
            <person name="Lommer M."/>
            <person name="Specht M."/>
            <person name="Roy A.S."/>
            <person name="Kraemer L."/>
            <person name="Andreson R."/>
            <person name="Gutowska M.A."/>
            <person name="Wolf J."/>
            <person name="Bergner S.V."/>
            <person name="Schilhabel M.B."/>
            <person name="Klostermeier U.C."/>
            <person name="Beiko R.G."/>
            <person name="Rosenstiel P."/>
            <person name="Hippler M."/>
            <person name="Laroche J."/>
        </authorList>
    </citation>
    <scope>NUCLEOTIDE SEQUENCE [LARGE SCALE GENOMIC DNA]</scope>
    <source>
        <strain evidence="1 2">CCMP1005</strain>
    </source>
</reference>
<gene>
    <name evidence="1" type="ORF">THAOC_21465</name>
</gene>
<accession>K0RX98</accession>
<keyword evidence="2" id="KW-1185">Reference proteome</keyword>